<dbReference type="InterPro" id="IPR006034">
    <property type="entry name" value="Asparaginase/glutaminase-like"/>
</dbReference>
<dbReference type="GO" id="GO:0004067">
    <property type="term" value="F:asparaginase activity"/>
    <property type="evidence" value="ECO:0007669"/>
    <property type="project" value="UniProtKB-EC"/>
</dbReference>
<evidence type="ECO:0000256" key="2">
    <source>
        <dbReference type="PROSITE-ProRule" id="PRU10099"/>
    </source>
</evidence>
<protein>
    <submittedName>
        <fullName evidence="6">Asparaginase domain-containing protein</fullName>
        <ecNumber evidence="6">3.5.1.1</ecNumber>
    </submittedName>
</protein>
<keyword evidence="6" id="KW-0378">Hydrolase</keyword>
<accession>A0ABY4DZN9</accession>
<dbReference type="PROSITE" id="PS51732">
    <property type="entry name" value="ASN_GLN_ASE_3"/>
    <property type="match status" value="1"/>
</dbReference>
<dbReference type="PANTHER" id="PTHR11707:SF28">
    <property type="entry name" value="60 KDA LYSOPHOSPHOLIPASE"/>
    <property type="match status" value="1"/>
</dbReference>
<dbReference type="InterPro" id="IPR020827">
    <property type="entry name" value="Asparaginase/glutaminase_AS1"/>
</dbReference>
<dbReference type="PROSITE" id="PS00144">
    <property type="entry name" value="ASN_GLN_ASE_1"/>
    <property type="match status" value="1"/>
</dbReference>
<evidence type="ECO:0000256" key="1">
    <source>
        <dbReference type="ARBA" id="ARBA00010518"/>
    </source>
</evidence>
<proteinExistence type="inferred from homology"/>
<dbReference type="PROSITE" id="PS00917">
    <property type="entry name" value="ASN_GLN_ASE_2"/>
    <property type="match status" value="1"/>
</dbReference>
<dbReference type="SFLD" id="SFLDS00057">
    <property type="entry name" value="Glutaminase/Asparaginase"/>
    <property type="match status" value="1"/>
</dbReference>
<dbReference type="Pfam" id="PF00710">
    <property type="entry name" value="Asparaginase"/>
    <property type="match status" value="1"/>
</dbReference>
<evidence type="ECO:0000313" key="7">
    <source>
        <dbReference type="Proteomes" id="UP000832011"/>
    </source>
</evidence>
<dbReference type="InterPro" id="IPR037152">
    <property type="entry name" value="L-asparaginase_N_sf"/>
</dbReference>
<evidence type="ECO:0000259" key="5">
    <source>
        <dbReference type="Pfam" id="PF17763"/>
    </source>
</evidence>
<dbReference type="PANTHER" id="PTHR11707">
    <property type="entry name" value="L-ASPARAGINASE"/>
    <property type="match status" value="1"/>
</dbReference>
<evidence type="ECO:0000259" key="4">
    <source>
        <dbReference type="Pfam" id="PF00710"/>
    </source>
</evidence>
<comment type="similarity">
    <text evidence="1">Belongs to the asparaginase 1 family.</text>
</comment>
<evidence type="ECO:0000313" key="6">
    <source>
        <dbReference type="EMBL" id="UOO88543.1"/>
    </source>
</evidence>
<gene>
    <name evidence="6" type="ORF">LVJ82_13855</name>
</gene>
<dbReference type="PIRSF" id="PIRSF001220">
    <property type="entry name" value="L-ASNase_gatD"/>
    <property type="match status" value="1"/>
</dbReference>
<name>A0ABY4DZN9_9NEIS</name>
<feature type="active site" evidence="3">
    <location>
        <position position="89"/>
    </location>
</feature>
<keyword evidence="7" id="KW-1185">Reference proteome</keyword>
<dbReference type="InterPro" id="IPR027475">
    <property type="entry name" value="Asparaginase/glutaminase_AS2"/>
</dbReference>
<dbReference type="InterPro" id="IPR036152">
    <property type="entry name" value="Asp/glu_Ase-like_sf"/>
</dbReference>
<reference evidence="6 7" key="1">
    <citation type="journal article" date="2022" name="Res Sq">
        <title>Evolution of multicellular longitudinally dividing oral cavity symbionts (Neisseriaceae).</title>
        <authorList>
            <person name="Nyongesa S."/>
            <person name="Weber P."/>
            <person name="Bernet E."/>
            <person name="Pullido F."/>
            <person name="Nieckarz M."/>
            <person name="Delaby M."/>
            <person name="Nieves C."/>
            <person name="Viehboeck T."/>
            <person name="Krause N."/>
            <person name="Rivera-Millot A."/>
            <person name="Nakamura A."/>
            <person name="Vischer N."/>
            <person name="VanNieuwenhze M."/>
            <person name="Brun Y."/>
            <person name="Cava F."/>
            <person name="Bulgheresi S."/>
            <person name="Veyrier F."/>
        </authorList>
    </citation>
    <scope>NUCLEOTIDE SEQUENCE [LARGE SCALE GENOMIC DNA]</scope>
    <source>
        <strain evidence="6 7">SN4</strain>
    </source>
</reference>
<organism evidence="6 7">
    <name type="scientific">Vitreoscilla massiliensis</name>
    <dbReference type="NCBI Taxonomy" id="1689272"/>
    <lineage>
        <taxon>Bacteria</taxon>
        <taxon>Pseudomonadati</taxon>
        <taxon>Pseudomonadota</taxon>
        <taxon>Betaproteobacteria</taxon>
        <taxon>Neisseriales</taxon>
        <taxon>Neisseriaceae</taxon>
        <taxon>Vitreoscilla</taxon>
    </lineage>
</organism>
<dbReference type="Gene3D" id="3.40.50.40">
    <property type="match status" value="1"/>
</dbReference>
<dbReference type="EMBL" id="CP091511">
    <property type="protein sequence ID" value="UOO88543.1"/>
    <property type="molecule type" value="Genomic_DNA"/>
</dbReference>
<evidence type="ECO:0000256" key="3">
    <source>
        <dbReference type="PROSITE-ProRule" id="PRU10100"/>
    </source>
</evidence>
<dbReference type="Pfam" id="PF17763">
    <property type="entry name" value="Asparaginase_C"/>
    <property type="match status" value="1"/>
</dbReference>
<sequence>MTEQTPPRRKIAVLYTGGTIGMQAGDNGLKPSSDTVLEALARYQNDIDWHVQVCEPLIDSSQVKPEHWQTWQQWVWAQACDGMLILHGTDTMAYSAQVLAFALGELDTPVVITGAQHPLGTPAGDAEFNLDTAVQALLQHAAPKAVSMVFAGEIIAAVGSRKISTRSAHGFANKNHAPLALWQQGKWCVQAAAATLASATPSTRVPLQTDARIASHYCVPVSEQWALRLLLQSGLADVVIVQSFGHGNGLFSAADIAAMQAFQATGGVIINVSQVADGHVAAAYEASKALRDAGVLMAGSWTVETAYAKALVGLSAGLRGADLSTYLQQNVLGEWE</sequence>
<dbReference type="SMART" id="SM00870">
    <property type="entry name" value="Asparaginase"/>
    <property type="match status" value="1"/>
</dbReference>
<dbReference type="Gene3D" id="3.40.50.1170">
    <property type="entry name" value="L-asparaginase, N-terminal domain"/>
    <property type="match status" value="1"/>
</dbReference>
<dbReference type="SUPFAM" id="SSF53774">
    <property type="entry name" value="Glutaminase/Asparaginase"/>
    <property type="match status" value="1"/>
</dbReference>
<feature type="domain" description="Asparaginase/glutaminase C-terminal" evidence="5">
    <location>
        <begin position="213"/>
        <end position="324"/>
    </location>
</feature>
<dbReference type="InterPro" id="IPR027474">
    <property type="entry name" value="L-asparaginase_N"/>
</dbReference>
<dbReference type="InterPro" id="IPR040919">
    <property type="entry name" value="Asparaginase_C"/>
</dbReference>
<feature type="domain" description="L-asparaginase N-terminal" evidence="4">
    <location>
        <begin position="10"/>
        <end position="190"/>
    </location>
</feature>
<dbReference type="PIRSF" id="PIRSF500176">
    <property type="entry name" value="L_ASNase"/>
    <property type="match status" value="1"/>
</dbReference>
<feature type="active site" evidence="2">
    <location>
        <position position="19"/>
    </location>
</feature>
<dbReference type="Proteomes" id="UP000832011">
    <property type="component" value="Chromosome"/>
</dbReference>
<dbReference type="EC" id="3.5.1.1" evidence="6"/>
<dbReference type="RefSeq" id="WP_058357772.1">
    <property type="nucleotide sequence ID" value="NZ_CABKVG010000010.1"/>
</dbReference>
<dbReference type="PRINTS" id="PR00139">
    <property type="entry name" value="ASNGLNASE"/>
</dbReference>
<dbReference type="InterPro" id="IPR027473">
    <property type="entry name" value="L-asparaginase_C"/>
</dbReference>